<keyword evidence="2" id="KW-0489">Methyltransferase</keyword>
<accession>A0A0S3ALE4</accession>
<dbReference type="Pfam" id="PF08241">
    <property type="entry name" value="Methyltransf_11"/>
    <property type="match status" value="1"/>
</dbReference>
<dbReference type="SUPFAM" id="SSF53335">
    <property type="entry name" value="S-adenosyl-L-methionine-dependent methyltransferases"/>
    <property type="match status" value="1"/>
</dbReference>
<dbReference type="RefSeq" id="WP_062559592.1">
    <property type="nucleotide sequence ID" value="NZ_CP013341.1"/>
</dbReference>
<evidence type="ECO:0000313" key="4">
    <source>
        <dbReference type="Proteomes" id="UP000182882"/>
    </source>
</evidence>
<protein>
    <submittedName>
        <fullName evidence="3">Methyltransferase domain-containing protein</fullName>
    </submittedName>
    <submittedName>
        <fullName evidence="2">Methyltransferase family protein</fullName>
    </submittedName>
</protein>
<dbReference type="KEGG" id="nur:ATY38_12475"/>
<dbReference type="GO" id="GO:0008757">
    <property type="term" value="F:S-adenosylmethionine-dependent methyltransferase activity"/>
    <property type="evidence" value="ECO:0007669"/>
    <property type="project" value="InterPro"/>
</dbReference>
<proteinExistence type="predicted"/>
<dbReference type="PANTHER" id="PTHR43591">
    <property type="entry name" value="METHYLTRANSFERASE"/>
    <property type="match status" value="1"/>
</dbReference>
<gene>
    <name evidence="2" type="ORF">C8R28_10287</name>
    <name evidence="3" type="ORF">SAMN05216406_14322</name>
</gene>
<dbReference type="Gene3D" id="3.40.50.150">
    <property type="entry name" value="Vaccinia Virus protein VP39"/>
    <property type="match status" value="1"/>
</dbReference>
<dbReference type="Proteomes" id="UP000244110">
    <property type="component" value="Unassembled WGS sequence"/>
</dbReference>
<name>A0A0S3ALE4_9PROT</name>
<dbReference type="InterPro" id="IPR013216">
    <property type="entry name" value="Methyltransf_11"/>
</dbReference>
<sequence>MKNILRKIYALLKKHLSFLFYLVEYKRAANAVRQTSTNPNAVYAKIFEEFMQGCENKPCLQIGVKNRLGKKYGPNWVSVDKYDMREFIDYHYDIHDLPFEDDSFDAVVCISILEHVPYPLKAIQELKRVLKPGGRIWVQLPWLCPYHAVPKDYWRVSPDGLRVWMEDFKEVACGTYMWRRTYFSIASYFYGEK</sequence>
<dbReference type="EMBL" id="FNLN01000043">
    <property type="protein sequence ID" value="SDU28263.1"/>
    <property type="molecule type" value="Genomic_DNA"/>
</dbReference>
<organism evidence="2 5">
    <name type="scientific">Nitrosomonas ureae</name>
    <dbReference type="NCBI Taxonomy" id="44577"/>
    <lineage>
        <taxon>Bacteria</taxon>
        <taxon>Pseudomonadati</taxon>
        <taxon>Pseudomonadota</taxon>
        <taxon>Betaproteobacteria</taxon>
        <taxon>Nitrosomonadales</taxon>
        <taxon>Nitrosomonadaceae</taxon>
        <taxon>Nitrosomonas</taxon>
    </lineage>
</organism>
<reference evidence="4" key="2">
    <citation type="submission" date="2016-10" db="EMBL/GenBank/DDBJ databases">
        <authorList>
            <person name="Varghese N."/>
            <person name="Submissions S."/>
        </authorList>
    </citation>
    <scope>NUCLEOTIDE SEQUENCE [LARGE SCALE GENOMIC DNA]</scope>
    <source>
        <strain evidence="4">Nm10</strain>
    </source>
</reference>
<reference evidence="2 5" key="3">
    <citation type="submission" date="2018-04" db="EMBL/GenBank/DDBJ databases">
        <title>Active sludge and wastewater microbial communities from Klosterneuburg, Austria.</title>
        <authorList>
            <person name="Wagner M."/>
        </authorList>
    </citation>
    <scope>NUCLEOTIDE SEQUENCE [LARGE SCALE GENOMIC DNA]</scope>
    <source>
        <strain evidence="2 5">Nm4</strain>
    </source>
</reference>
<dbReference type="CDD" id="cd02440">
    <property type="entry name" value="AdoMet_MTases"/>
    <property type="match status" value="1"/>
</dbReference>
<dbReference type="Proteomes" id="UP000182882">
    <property type="component" value="Unassembled WGS sequence"/>
</dbReference>
<dbReference type="InterPro" id="IPR029063">
    <property type="entry name" value="SAM-dependent_MTases_sf"/>
</dbReference>
<evidence type="ECO:0000313" key="3">
    <source>
        <dbReference type="EMBL" id="SDU28263.1"/>
    </source>
</evidence>
<dbReference type="AlphaFoldDB" id="A0A0S3ALE4"/>
<dbReference type="EMBL" id="QAOL01000028">
    <property type="protein sequence ID" value="PTQ82170.1"/>
    <property type="molecule type" value="Genomic_DNA"/>
</dbReference>
<feature type="domain" description="Methyltransferase type 11" evidence="1">
    <location>
        <begin position="91"/>
        <end position="137"/>
    </location>
</feature>
<dbReference type="GO" id="GO:0032259">
    <property type="term" value="P:methylation"/>
    <property type="evidence" value="ECO:0007669"/>
    <property type="project" value="UniProtKB-KW"/>
</dbReference>
<evidence type="ECO:0000313" key="5">
    <source>
        <dbReference type="Proteomes" id="UP000244110"/>
    </source>
</evidence>
<keyword evidence="4" id="KW-1185">Reference proteome</keyword>
<evidence type="ECO:0000313" key="2">
    <source>
        <dbReference type="EMBL" id="PTQ82170.1"/>
    </source>
</evidence>
<reference evidence="3" key="1">
    <citation type="submission" date="2016-10" db="EMBL/GenBank/DDBJ databases">
        <authorList>
            <person name="de Groot N.N."/>
        </authorList>
    </citation>
    <scope>NUCLEOTIDE SEQUENCE [LARGE SCALE GENOMIC DNA]</scope>
    <source>
        <strain evidence="3">Nm10</strain>
    </source>
</reference>
<keyword evidence="2" id="KW-0808">Transferase</keyword>
<evidence type="ECO:0000259" key="1">
    <source>
        <dbReference type="Pfam" id="PF08241"/>
    </source>
</evidence>